<dbReference type="EMBL" id="CP051140">
    <property type="protein sequence ID" value="QIW97247.1"/>
    <property type="molecule type" value="Genomic_DNA"/>
</dbReference>
<dbReference type="Proteomes" id="UP000503462">
    <property type="component" value="Chromosome 2"/>
</dbReference>
<dbReference type="Pfam" id="PF00501">
    <property type="entry name" value="AMP-binding"/>
    <property type="match status" value="1"/>
</dbReference>
<dbReference type="PANTHER" id="PTHR45527">
    <property type="entry name" value="NONRIBOSOMAL PEPTIDE SYNTHETASE"/>
    <property type="match status" value="1"/>
</dbReference>
<evidence type="ECO:0000313" key="5">
    <source>
        <dbReference type="EMBL" id="QIW97247.1"/>
    </source>
</evidence>
<evidence type="ECO:0000256" key="3">
    <source>
        <dbReference type="ARBA" id="ARBA00022598"/>
    </source>
</evidence>
<dbReference type="GO" id="GO:0016874">
    <property type="term" value="F:ligase activity"/>
    <property type="evidence" value="ECO:0007669"/>
    <property type="project" value="UniProtKB-KW"/>
</dbReference>
<proteinExistence type="predicted"/>
<dbReference type="GO" id="GO:0031177">
    <property type="term" value="F:phosphopantetheine binding"/>
    <property type="evidence" value="ECO:0007669"/>
    <property type="project" value="TreeGrafter"/>
</dbReference>
<dbReference type="GO" id="GO:0043041">
    <property type="term" value="P:amino acid activation for nonribosomal peptide biosynthetic process"/>
    <property type="evidence" value="ECO:0007669"/>
    <property type="project" value="TreeGrafter"/>
</dbReference>
<dbReference type="InterPro" id="IPR042099">
    <property type="entry name" value="ANL_N_sf"/>
</dbReference>
<dbReference type="GO" id="GO:0044550">
    <property type="term" value="P:secondary metabolite biosynthetic process"/>
    <property type="evidence" value="ECO:0007669"/>
    <property type="project" value="TreeGrafter"/>
</dbReference>
<dbReference type="Gene3D" id="3.40.50.12780">
    <property type="entry name" value="N-terminal domain of ligase-like"/>
    <property type="match status" value="1"/>
</dbReference>
<keyword evidence="1" id="KW-0596">Phosphopantetheine</keyword>
<gene>
    <name evidence="5" type="ORF">AMS68_002765</name>
</gene>
<dbReference type="InterPro" id="IPR045851">
    <property type="entry name" value="AMP-bd_C_sf"/>
</dbReference>
<keyword evidence="2" id="KW-0597">Phosphoprotein</keyword>
<dbReference type="OrthoDB" id="416786at2759"/>
<accession>A0A6H0XRH8</accession>
<dbReference type="AlphaFoldDB" id="A0A6H0XRH8"/>
<name>A0A6H0XRH8_9PEZI</name>
<sequence length="582" mass="63430">MGSMEQPSTSLDELRQICALNGPPQAAKEALLHHVIGDQVRIRPDELAINAWDGDLTYAELDRAAANLAVRLAQAGVQPDVVVPLAFGKSKYMIVAMLAVLKAGGAFCPLEPGQPPAITANIIEKVNAKVCLCSMAHLELLETIAPKQQLLIVDEKSVKPVEAGTTTIKQPTGSDAAYVFFTSGSTGVPKGCINVHSAASVGFPAQGKAMHFRPGYRVLHRATFCFDSCLLETMVTLVSGGTICIPTELAFRENPTKAMADYSVNWALFAPAFLGKVVRSSIPSLQTLILAVEPMSDYHIEEWTKQVTLCNAYGLTECTVVSTVNSDVRPRSNPRNIGKPVAVHTWIVDANDMNRLAPIGAMGELVLSGPTLGRGYLNDPKQTNEAYRPSPEWMPSEYRAVDSRVFRTGDLVKYDSDGSIICLGRKANLSVYNGTPIIAHEMEFYLQTALPSVAQFVCEILEIPGLGETLVAFVDFKTDPLGKMTHISGEDSAKLGQILHKKIPADLQAVAPYPDNCWPAVFVPCWILPKKWSGKPNRVELRKAGERLTDAQLAAFRRGWDEKLSFEPQPQQDEPWVLNIAP</sequence>
<dbReference type="PANTHER" id="PTHR45527:SF16">
    <property type="entry name" value="NONRIBOSOMAL PEPTIDE SYNTHASE ATNA-RELATED"/>
    <property type="match status" value="1"/>
</dbReference>
<keyword evidence="6" id="KW-1185">Reference proteome</keyword>
<dbReference type="SUPFAM" id="SSF56801">
    <property type="entry name" value="Acetyl-CoA synthetase-like"/>
    <property type="match status" value="1"/>
</dbReference>
<dbReference type="InterPro" id="IPR020845">
    <property type="entry name" value="AMP-binding_CS"/>
</dbReference>
<dbReference type="InterPro" id="IPR000873">
    <property type="entry name" value="AMP-dep_synth/lig_dom"/>
</dbReference>
<reference evidence="5 6" key="1">
    <citation type="journal article" date="2016" name="Sci. Rep.">
        <title>Peltaster fructicola genome reveals evolution from an invasive phytopathogen to an ectophytic parasite.</title>
        <authorList>
            <person name="Xu C."/>
            <person name="Chen H."/>
            <person name="Gleason M.L."/>
            <person name="Xu J.R."/>
            <person name="Liu H."/>
            <person name="Zhang R."/>
            <person name="Sun G."/>
        </authorList>
    </citation>
    <scope>NUCLEOTIDE SEQUENCE [LARGE SCALE GENOMIC DNA]</scope>
    <source>
        <strain evidence="5 6">LNHT1506</strain>
    </source>
</reference>
<evidence type="ECO:0000313" key="6">
    <source>
        <dbReference type="Proteomes" id="UP000503462"/>
    </source>
</evidence>
<dbReference type="Gene3D" id="3.30.300.30">
    <property type="match status" value="1"/>
</dbReference>
<organism evidence="5 6">
    <name type="scientific">Peltaster fructicola</name>
    <dbReference type="NCBI Taxonomy" id="286661"/>
    <lineage>
        <taxon>Eukaryota</taxon>
        <taxon>Fungi</taxon>
        <taxon>Dikarya</taxon>
        <taxon>Ascomycota</taxon>
        <taxon>Pezizomycotina</taxon>
        <taxon>Dothideomycetes</taxon>
        <taxon>Dothideomycetes incertae sedis</taxon>
        <taxon>Peltaster</taxon>
    </lineage>
</organism>
<dbReference type="GO" id="GO:0005737">
    <property type="term" value="C:cytoplasm"/>
    <property type="evidence" value="ECO:0007669"/>
    <property type="project" value="TreeGrafter"/>
</dbReference>
<dbReference type="PROSITE" id="PS00455">
    <property type="entry name" value="AMP_BINDING"/>
    <property type="match status" value="1"/>
</dbReference>
<protein>
    <recommendedName>
        <fullName evidence="4">AMP-dependent synthetase/ligase domain-containing protein</fullName>
    </recommendedName>
</protein>
<evidence type="ECO:0000256" key="2">
    <source>
        <dbReference type="ARBA" id="ARBA00022553"/>
    </source>
</evidence>
<feature type="domain" description="AMP-dependent synthetase/ligase" evidence="4">
    <location>
        <begin position="39"/>
        <end position="377"/>
    </location>
</feature>
<evidence type="ECO:0000256" key="1">
    <source>
        <dbReference type="ARBA" id="ARBA00022450"/>
    </source>
</evidence>
<keyword evidence="3" id="KW-0436">Ligase</keyword>
<evidence type="ECO:0000259" key="4">
    <source>
        <dbReference type="Pfam" id="PF00501"/>
    </source>
</evidence>
<dbReference type="CDD" id="cd05918">
    <property type="entry name" value="A_NRPS_SidN3_like"/>
    <property type="match status" value="1"/>
</dbReference>